<dbReference type="Proteomes" id="UP001220022">
    <property type="component" value="Unassembled WGS sequence"/>
</dbReference>
<feature type="region of interest" description="Disordered" evidence="1">
    <location>
        <begin position="1"/>
        <end position="21"/>
    </location>
</feature>
<name>A0ABT5Z7U4_9ACTN</name>
<dbReference type="EMBL" id="JARHTQ010000025">
    <property type="protein sequence ID" value="MDF2259712.1"/>
    <property type="molecule type" value="Genomic_DNA"/>
</dbReference>
<sequence length="183" mass="20114">MTAPALYEIETSEGDDGTPHPAEQIWTPGEDAVENGFLAHRALHVTGLDGSADDHLYPVAFLVLGHHRWFAVIEAATAYMDRVHGWRNLHLYPGDDPAELDPRIPRAVHTHAVVLYHPHPDHPCGCEWDDTWRLVWAPPTEPGAIPVTAMRHPAARAAAATIPNPDHGQVPATFAPRHQGSRC</sequence>
<comment type="caution">
    <text evidence="2">The sequence shown here is derived from an EMBL/GenBank/DDBJ whole genome shotgun (WGS) entry which is preliminary data.</text>
</comment>
<organism evidence="2 3">
    <name type="scientific">Streptantibioticus ferralitis</name>
    <dbReference type="NCBI Taxonomy" id="236510"/>
    <lineage>
        <taxon>Bacteria</taxon>
        <taxon>Bacillati</taxon>
        <taxon>Actinomycetota</taxon>
        <taxon>Actinomycetes</taxon>
        <taxon>Kitasatosporales</taxon>
        <taxon>Streptomycetaceae</taxon>
        <taxon>Streptantibioticus</taxon>
    </lineage>
</organism>
<proteinExistence type="predicted"/>
<accession>A0ABT5Z7U4</accession>
<keyword evidence="3" id="KW-1185">Reference proteome</keyword>
<evidence type="ECO:0000313" key="2">
    <source>
        <dbReference type="EMBL" id="MDF2259712.1"/>
    </source>
</evidence>
<evidence type="ECO:0000256" key="1">
    <source>
        <dbReference type="SAM" id="MobiDB-lite"/>
    </source>
</evidence>
<evidence type="ECO:0000313" key="3">
    <source>
        <dbReference type="Proteomes" id="UP001220022"/>
    </source>
</evidence>
<dbReference type="RefSeq" id="WP_275819591.1">
    <property type="nucleotide sequence ID" value="NZ_BAAANM010000028.1"/>
</dbReference>
<gene>
    <name evidence="2" type="ORF">P2L57_29525</name>
</gene>
<feature type="region of interest" description="Disordered" evidence="1">
    <location>
        <begin position="162"/>
        <end position="183"/>
    </location>
</feature>
<reference evidence="2 3" key="1">
    <citation type="submission" date="2023-03" db="EMBL/GenBank/DDBJ databases">
        <title>Draft genome sequence of type strain Streptomyces ferralitis JCM 14344.</title>
        <authorList>
            <person name="Klaysubun C."/>
            <person name="Duangmal K."/>
        </authorList>
    </citation>
    <scope>NUCLEOTIDE SEQUENCE [LARGE SCALE GENOMIC DNA]</scope>
    <source>
        <strain evidence="2 3">JCM 14344</strain>
    </source>
</reference>
<protein>
    <submittedName>
        <fullName evidence="2">Uncharacterized protein</fullName>
    </submittedName>
</protein>